<dbReference type="EMBL" id="NEVH01007822">
    <property type="protein sequence ID" value="PNF35280.1"/>
    <property type="molecule type" value="Genomic_DNA"/>
</dbReference>
<keyword evidence="2" id="KW-1185">Reference proteome</keyword>
<comment type="caution">
    <text evidence="1">The sequence shown here is derived from an EMBL/GenBank/DDBJ whole genome shotgun (WGS) entry which is preliminary data.</text>
</comment>
<gene>
    <name evidence="1" type="ORF">B7P43_G04829</name>
</gene>
<sequence>MSEGRHSPGKAGKNGGTIGSCTMTAPLIVQHKFQPSHSHLILLTSLYEISIS</sequence>
<evidence type="ECO:0000313" key="1">
    <source>
        <dbReference type="EMBL" id="PNF35280.1"/>
    </source>
</evidence>
<accession>A0A2J7R381</accession>
<reference evidence="1 2" key="1">
    <citation type="submission" date="2017-12" db="EMBL/GenBank/DDBJ databases">
        <title>Hemimetabolous genomes reveal molecular basis of termite eusociality.</title>
        <authorList>
            <person name="Harrison M.C."/>
            <person name="Jongepier E."/>
            <person name="Robertson H.M."/>
            <person name="Arning N."/>
            <person name="Bitard-Feildel T."/>
            <person name="Chao H."/>
            <person name="Childers C.P."/>
            <person name="Dinh H."/>
            <person name="Doddapaneni H."/>
            <person name="Dugan S."/>
            <person name="Gowin J."/>
            <person name="Greiner C."/>
            <person name="Han Y."/>
            <person name="Hu H."/>
            <person name="Hughes D.S.T."/>
            <person name="Huylmans A.-K."/>
            <person name="Kemena C."/>
            <person name="Kremer L.P.M."/>
            <person name="Lee S.L."/>
            <person name="Lopez-Ezquerra A."/>
            <person name="Mallet L."/>
            <person name="Monroy-Kuhn J.M."/>
            <person name="Moser A."/>
            <person name="Murali S.C."/>
            <person name="Muzny D.M."/>
            <person name="Otani S."/>
            <person name="Piulachs M.-D."/>
            <person name="Poelchau M."/>
            <person name="Qu J."/>
            <person name="Schaub F."/>
            <person name="Wada-Katsumata A."/>
            <person name="Worley K.C."/>
            <person name="Xie Q."/>
            <person name="Ylla G."/>
            <person name="Poulsen M."/>
            <person name="Gibbs R.A."/>
            <person name="Schal C."/>
            <person name="Richards S."/>
            <person name="Belles X."/>
            <person name="Korb J."/>
            <person name="Bornberg-Bauer E."/>
        </authorList>
    </citation>
    <scope>NUCLEOTIDE SEQUENCE [LARGE SCALE GENOMIC DNA]</scope>
    <source>
        <tissue evidence="1">Whole body</tissue>
    </source>
</reference>
<organism evidence="1 2">
    <name type="scientific">Cryptotermes secundus</name>
    <dbReference type="NCBI Taxonomy" id="105785"/>
    <lineage>
        <taxon>Eukaryota</taxon>
        <taxon>Metazoa</taxon>
        <taxon>Ecdysozoa</taxon>
        <taxon>Arthropoda</taxon>
        <taxon>Hexapoda</taxon>
        <taxon>Insecta</taxon>
        <taxon>Pterygota</taxon>
        <taxon>Neoptera</taxon>
        <taxon>Polyneoptera</taxon>
        <taxon>Dictyoptera</taxon>
        <taxon>Blattodea</taxon>
        <taxon>Blattoidea</taxon>
        <taxon>Termitoidae</taxon>
        <taxon>Kalotermitidae</taxon>
        <taxon>Cryptotermitinae</taxon>
        <taxon>Cryptotermes</taxon>
    </lineage>
</organism>
<name>A0A2J7R381_9NEOP</name>
<dbReference type="Proteomes" id="UP000235965">
    <property type="component" value="Unassembled WGS sequence"/>
</dbReference>
<evidence type="ECO:0000313" key="2">
    <source>
        <dbReference type="Proteomes" id="UP000235965"/>
    </source>
</evidence>
<dbReference type="InParanoid" id="A0A2J7R381"/>
<dbReference type="AlphaFoldDB" id="A0A2J7R381"/>
<proteinExistence type="predicted"/>
<protein>
    <submittedName>
        <fullName evidence="1">Uncharacterized protein</fullName>
    </submittedName>
</protein>